<dbReference type="GeneID" id="113869574"/>
<keyword evidence="1" id="KW-1185">Reference proteome</keyword>
<evidence type="ECO:0000313" key="1">
    <source>
        <dbReference type="Proteomes" id="UP000694853"/>
    </source>
</evidence>
<dbReference type="OrthoDB" id="17536at2759"/>
<gene>
    <name evidence="2" type="primary">LOC113869574</name>
</gene>
<dbReference type="KEGG" id="aprc:113869574"/>
<sequence>MEDVITEGGGASRFLEEDLNIFTPKSTPLPSPFIIFSHTLNQPLKPKLLIIALSPSSLSLFHNFPHKTLIASLILPELSLSLPHNTALIHSLSPTTLLATLPSPVASHRARAVATLLVADPIRPESVLILDSIDPRNFRGKLSSDETVAFKLESSAERKMSDGDKLLGDLAYYPSGSVVDGLGAAVLARCQALNVRASLCVSWPQFDSAVVSFIKDLLRRGVLRGCELDFGFSDEVMKFGRSVDRGHQSELYI</sequence>
<organism evidence="1 2">
    <name type="scientific">Abrus precatorius</name>
    <name type="common">Indian licorice</name>
    <name type="synonym">Glycine abrus</name>
    <dbReference type="NCBI Taxonomy" id="3816"/>
    <lineage>
        <taxon>Eukaryota</taxon>
        <taxon>Viridiplantae</taxon>
        <taxon>Streptophyta</taxon>
        <taxon>Embryophyta</taxon>
        <taxon>Tracheophyta</taxon>
        <taxon>Spermatophyta</taxon>
        <taxon>Magnoliopsida</taxon>
        <taxon>eudicotyledons</taxon>
        <taxon>Gunneridae</taxon>
        <taxon>Pentapetalae</taxon>
        <taxon>rosids</taxon>
        <taxon>fabids</taxon>
        <taxon>Fabales</taxon>
        <taxon>Fabaceae</taxon>
        <taxon>Papilionoideae</taxon>
        <taxon>50 kb inversion clade</taxon>
        <taxon>NPAAA clade</taxon>
        <taxon>indigoferoid/millettioid clade</taxon>
        <taxon>Abreae</taxon>
        <taxon>Abrus</taxon>
    </lineage>
</organism>
<evidence type="ECO:0000313" key="2">
    <source>
        <dbReference type="RefSeq" id="XP_027361763.1"/>
    </source>
</evidence>
<dbReference type="AlphaFoldDB" id="A0A8B8M1I4"/>
<dbReference type="Proteomes" id="UP000694853">
    <property type="component" value="Unplaced"/>
</dbReference>
<name>A0A8B8M1I4_ABRPR</name>
<dbReference type="PANTHER" id="PTHR37227">
    <property type="entry name" value="OS01G0219000 PROTEIN"/>
    <property type="match status" value="1"/>
</dbReference>
<proteinExistence type="predicted"/>
<dbReference type="PANTHER" id="PTHR37227:SF2">
    <property type="entry name" value="OS01G0219000 PROTEIN"/>
    <property type="match status" value="1"/>
</dbReference>
<reference evidence="1" key="1">
    <citation type="journal article" date="2019" name="Toxins">
        <title>Detection of Abrin-Like and Prepropulchellin-Like Toxin Genes and Transcripts Using Whole Genome Sequencing and Full-Length Transcript Sequencing of Abrus precatorius.</title>
        <authorList>
            <person name="Hovde B.T."/>
            <person name="Daligault H.E."/>
            <person name="Hanschen E.R."/>
            <person name="Kunde Y.A."/>
            <person name="Johnson M.B."/>
            <person name="Starkenburg S.R."/>
            <person name="Johnson S.L."/>
        </authorList>
    </citation>
    <scope>NUCLEOTIDE SEQUENCE [LARGE SCALE GENOMIC DNA]</scope>
</reference>
<reference evidence="2" key="2">
    <citation type="submission" date="2025-08" db="UniProtKB">
        <authorList>
            <consortium name="RefSeq"/>
        </authorList>
    </citation>
    <scope>IDENTIFICATION</scope>
    <source>
        <tissue evidence="2">Young leaves</tissue>
    </source>
</reference>
<dbReference type="RefSeq" id="XP_027361763.1">
    <property type="nucleotide sequence ID" value="XM_027505962.1"/>
</dbReference>
<accession>A0A8B8M1I4</accession>
<protein>
    <submittedName>
        <fullName evidence="2">Uncharacterized protein LOC113869574</fullName>
    </submittedName>
</protein>